<geneLocation type="plasmid" evidence="1">
    <name>pSM51_Rh08</name>
</geneLocation>
<evidence type="ECO:0000313" key="2">
    <source>
        <dbReference type="Proteomes" id="UP000291302"/>
    </source>
</evidence>
<keyword evidence="2" id="KW-1185">Reference proteome</keyword>
<name>A0ABY1XIS5_9HYPH</name>
<keyword evidence="1" id="KW-0614">Plasmid</keyword>
<reference evidence="1 2" key="1">
    <citation type="submission" date="2019-02" db="EMBL/GenBank/DDBJ databases">
        <title>The genomic architecture of introgression among sibling species of bacteria.</title>
        <authorList>
            <person name="Cavassim M.I.A."/>
            <person name="Moeskjaer S."/>
            <person name="Moslemi C."/>
            <person name="Fields B."/>
            <person name="Bachmann A."/>
            <person name="Vilhjalmsson B."/>
            <person name="Schierup M.H."/>
            <person name="Young J.P.W."/>
            <person name="Andersen S.U."/>
        </authorList>
    </citation>
    <scope>NUCLEOTIDE SEQUENCE [LARGE SCALE GENOMIC DNA]</scope>
    <source>
        <strain evidence="1 2">SM51</strain>
        <plasmid evidence="1">pSM51_Rh08</plasmid>
    </source>
</reference>
<protein>
    <recommendedName>
        <fullName evidence="3">DUF91 domain-containing protein</fullName>
    </recommendedName>
</protein>
<evidence type="ECO:0008006" key="3">
    <source>
        <dbReference type="Google" id="ProtNLM"/>
    </source>
</evidence>
<proteinExistence type="predicted"/>
<gene>
    <name evidence="1" type="ORF">ELH03_33865</name>
</gene>
<accession>A0ABY1XIS5</accession>
<dbReference type="Proteomes" id="UP000291302">
    <property type="component" value="Unassembled WGS sequence"/>
</dbReference>
<comment type="caution">
    <text evidence="1">The sequence shown here is derived from an EMBL/GenBank/DDBJ whole genome shotgun (WGS) entry which is preliminary data.</text>
</comment>
<evidence type="ECO:0000313" key="1">
    <source>
        <dbReference type="EMBL" id="TBE59138.1"/>
    </source>
</evidence>
<sequence length="502" mass="53844">MKPLDNNGHELHSTFSVAGAHPSFEITFESGDGRGRNSQYAAGVAIVLERLSKVDATLTRAQITSDPVMKLVREKGIDPTFEPRAFPFPLLLRGTDSVKLRKALGTAGGRIASDQASGGNNTRKMTLSVTLPSPMRGAADLELTLAHRLAVRSLEMMPELSGVDAALGEWLEALRQGSRPDRGNRLWMSGEMVMLKASPSGKRANAFDVQLGIHSSGKPWSVEINAPGAAADPNGLVNVAADTDGRRFVLRQGRLRPNPDSDGEVEGAKFRTLSGLEPVIVTGAVSKIARDWYVVADIDGSAEEIRRQTGEFVHACARARLLSKGLVLPQPAPPTLASDEKGGVFVKRAKDATPEKEILRRQGEVWLALRRVVEEAGFHLVKLRHDAGYEVDGIILGGPSRILIEIKTSASAADIYEGVGQLVLYSRMLDLSDHRRVLLLPGKPSAALVSAVEAEGLMISTYKVAMNGRSAHVEFSEAFLSLCGMPTAATEPIVSTLTSGVL</sequence>
<organism evidence="1 2">
    <name type="scientific">Rhizobium beringeri</name>
    <dbReference type="NCBI Taxonomy" id="3019934"/>
    <lineage>
        <taxon>Bacteria</taxon>
        <taxon>Pseudomonadati</taxon>
        <taxon>Pseudomonadota</taxon>
        <taxon>Alphaproteobacteria</taxon>
        <taxon>Hyphomicrobiales</taxon>
        <taxon>Rhizobiaceae</taxon>
        <taxon>Rhizobium/Agrobacterium group</taxon>
        <taxon>Rhizobium</taxon>
    </lineage>
</organism>
<dbReference type="EMBL" id="SILG01000005">
    <property type="protein sequence ID" value="TBE59138.1"/>
    <property type="molecule type" value="Genomic_DNA"/>
</dbReference>